<evidence type="ECO:0008006" key="4">
    <source>
        <dbReference type="Google" id="ProtNLM"/>
    </source>
</evidence>
<dbReference type="Gene3D" id="1.10.10.10">
    <property type="entry name" value="Winged helix-like DNA-binding domain superfamily/Winged helix DNA-binding domain"/>
    <property type="match status" value="2"/>
</dbReference>
<sequence>MRRGPGIAGLQHAVRTKEQYKVAGEEVKKNTLQAMHEQLAAFRSNLEEFARKYRADVRRDPVFRAQFHTMCANIGVDPLASNKSLWASALGFGDYYYELGVQVVEACLASRSLNGGMMELPGLLRAVNRRRGAAAEPVSEDDVVRAIKKLRVLGGGFDLVTIGGRGYVRSVPGELNLDKNRALEAAQARGYTSVAELAAAAGWTAGRADETLQALTREGLAWVDDGAPDGARLYWFPCLSSAGGSAAEEQAAAAAAAAAAAGGGGPEQSSPAPG</sequence>
<name>A0A835WN68_9CHLO</name>
<dbReference type="FunFam" id="1.10.10.10:FF:000085">
    <property type="entry name" value="Vacuolar-sorting protein SNF8"/>
    <property type="match status" value="1"/>
</dbReference>
<proteinExistence type="inferred from homology"/>
<dbReference type="OrthoDB" id="283883at2759"/>
<dbReference type="InterPro" id="IPR016689">
    <property type="entry name" value="ESCRT-2_cplx_Snf8"/>
</dbReference>
<evidence type="ECO:0000313" key="2">
    <source>
        <dbReference type="EMBL" id="KAG2450747.1"/>
    </source>
</evidence>
<dbReference type="InterPro" id="IPR036390">
    <property type="entry name" value="WH_DNA-bd_sf"/>
</dbReference>
<dbReference type="PANTHER" id="PTHR12806">
    <property type="entry name" value="EAP30 SUBUNIT OF ELL COMPLEX"/>
    <property type="match status" value="1"/>
</dbReference>
<organism evidence="2 3">
    <name type="scientific">Chlamydomonas schloesseri</name>
    <dbReference type="NCBI Taxonomy" id="2026947"/>
    <lineage>
        <taxon>Eukaryota</taxon>
        <taxon>Viridiplantae</taxon>
        <taxon>Chlorophyta</taxon>
        <taxon>core chlorophytes</taxon>
        <taxon>Chlorophyceae</taxon>
        <taxon>CS clade</taxon>
        <taxon>Chlamydomonadales</taxon>
        <taxon>Chlamydomonadaceae</taxon>
        <taxon>Chlamydomonas</taxon>
    </lineage>
</organism>
<dbReference type="AlphaFoldDB" id="A0A835WN68"/>
<comment type="caution">
    <text evidence="2">The sequence shown here is derived from an EMBL/GenBank/DDBJ whole genome shotgun (WGS) entry which is preliminary data.</text>
</comment>
<dbReference type="Gene3D" id="6.10.140.180">
    <property type="match status" value="1"/>
</dbReference>
<dbReference type="EMBL" id="JAEHOD010000010">
    <property type="protein sequence ID" value="KAG2450747.1"/>
    <property type="molecule type" value="Genomic_DNA"/>
</dbReference>
<reference evidence="2" key="1">
    <citation type="journal article" date="2020" name="bioRxiv">
        <title>Comparative genomics of Chlamydomonas.</title>
        <authorList>
            <person name="Craig R.J."/>
            <person name="Hasan A.R."/>
            <person name="Ness R.W."/>
            <person name="Keightley P.D."/>
        </authorList>
    </citation>
    <scope>NUCLEOTIDE SEQUENCE</scope>
    <source>
        <strain evidence="2">CCAP 11/173</strain>
    </source>
</reference>
<dbReference type="Pfam" id="PF04157">
    <property type="entry name" value="EAP30"/>
    <property type="match status" value="1"/>
</dbReference>
<dbReference type="GO" id="GO:0000814">
    <property type="term" value="C:ESCRT II complex"/>
    <property type="evidence" value="ECO:0007669"/>
    <property type="project" value="InterPro"/>
</dbReference>
<dbReference type="InterPro" id="IPR040608">
    <property type="entry name" value="Snf8/Vps36"/>
</dbReference>
<accession>A0A835WN68</accession>
<dbReference type="Proteomes" id="UP000613740">
    <property type="component" value="Unassembled WGS sequence"/>
</dbReference>
<dbReference type="PANTHER" id="PTHR12806:SF0">
    <property type="entry name" value="VACUOLAR-SORTING PROTEIN SNF8"/>
    <property type="match status" value="1"/>
</dbReference>
<protein>
    <recommendedName>
        <fullName evidence="4">Vacuolar protein sorting-associated protein</fullName>
    </recommendedName>
</protein>
<dbReference type="FunFam" id="1.10.10.10:FF:000363">
    <property type="entry name" value="Vacuolar protein sorting-associated protein"/>
    <property type="match status" value="1"/>
</dbReference>
<evidence type="ECO:0000313" key="3">
    <source>
        <dbReference type="Proteomes" id="UP000613740"/>
    </source>
</evidence>
<comment type="similarity">
    <text evidence="1">Belongs to the SNF8 family.</text>
</comment>
<evidence type="ECO:0000256" key="1">
    <source>
        <dbReference type="ARBA" id="ARBA00009834"/>
    </source>
</evidence>
<dbReference type="InterPro" id="IPR036388">
    <property type="entry name" value="WH-like_DNA-bd_sf"/>
</dbReference>
<keyword evidence="3" id="KW-1185">Reference proteome</keyword>
<dbReference type="SUPFAM" id="SSF46785">
    <property type="entry name" value="Winged helix' DNA-binding domain"/>
    <property type="match status" value="2"/>
</dbReference>
<gene>
    <name evidence="2" type="ORF">HYH02_004584</name>
</gene>
<dbReference type="GO" id="GO:0043328">
    <property type="term" value="P:protein transport to vacuole involved in ubiquitin-dependent protein catabolic process via the multivesicular body sorting pathway"/>
    <property type="evidence" value="ECO:0007669"/>
    <property type="project" value="TreeGrafter"/>
</dbReference>